<gene>
    <name evidence="2" type="ORF">NMOB1V02_LOCUS935</name>
</gene>
<dbReference type="EMBL" id="OA882120">
    <property type="protein sequence ID" value="CAD7273027.1"/>
    <property type="molecule type" value="Genomic_DNA"/>
</dbReference>
<reference evidence="2" key="1">
    <citation type="submission" date="2020-11" db="EMBL/GenBank/DDBJ databases">
        <authorList>
            <person name="Tran Van P."/>
        </authorList>
    </citation>
    <scope>NUCLEOTIDE SEQUENCE</scope>
</reference>
<accession>A0A7R9G8D9</accession>
<feature type="region of interest" description="Disordered" evidence="1">
    <location>
        <begin position="75"/>
        <end position="101"/>
    </location>
</feature>
<feature type="compositionally biased region" description="Acidic residues" evidence="1">
    <location>
        <begin position="40"/>
        <end position="50"/>
    </location>
</feature>
<dbReference type="EMBL" id="CAJPEX010000083">
    <property type="protein sequence ID" value="CAG0913179.1"/>
    <property type="molecule type" value="Genomic_DNA"/>
</dbReference>
<feature type="compositionally biased region" description="Polar residues" evidence="1">
    <location>
        <begin position="91"/>
        <end position="101"/>
    </location>
</feature>
<name>A0A7R9G8D9_9CRUS</name>
<dbReference type="AlphaFoldDB" id="A0A7R9G8D9"/>
<proteinExistence type="predicted"/>
<feature type="region of interest" description="Disordered" evidence="1">
    <location>
        <begin position="19"/>
        <end position="61"/>
    </location>
</feature>
<keyword evidence="3" id="KW-1185">Reference proteome</keyword>
<dbReference type="Proteomes" id="UP000678499">
    <property type="component" value="Unassembled WGS sequence"/>
</dbReference>
<sequence>MNSSVINCQSIATLLDNVIPSAPDMPRNQWRSSKKRGCSDGDDDDDDDGDGPPGMKMTPSVSLSWVMRSPSEARRLERACRGDQTPAAVSESGQTRSLSSHGACNASCCGSDGRVRHVTNMWESVVKLRRGAAERTVAALGRCCCAVGLLFLATQDRSWLTSPPLTYELHGACNASCCGSDGRVRHVTNMWESVVKLRRGAAERTVAALGRCCCAVGLLFLATQDRSWLTSPPLTYELQ</sequence>
<evidence type="ECO:0000313" key="2">
    <source>
        <dbReference type="EMBL" id="CAD7273027.1"/>
    </source>
</evidence>
<protein>
    <submittedName>
        <fullName evidence="2">Uncharacterized protein</fullName>
    </submittedName>
</protein>
<evidence type="ECO:0000313" key="3">
    <source>
        <dbReference type="Proteomes" id="UP000678499"/>
    </source>
</evidence>
<evidence type="ECO:0000256" key="1">
    <source>
        <dbReference type="SAM" id="MobiDB-lite"/>
    </source>
</evidence>
<organism evidence="2">
    <name type="scientific">Notodromas monacha</name>
    <dbReference type="NCBI Taxonomy" id="399045"/>
    <lineage>
        <taxon>Eukaryota</taxon>
        <taxon>Metazoa</taxon>
        <taxon>Ecdysozoa</taxon>
        <taxon>Arthropoda</taxon>
        <taxon>Crustacea</taxon>
        <taxon>Oligostraca</taxon>
        <taxon>Ostracoda</taxon>
        <taxon>Podocopa</taxon>
        <taxon>Podocopida</taxon>
        <taxon>Cypridocopina</taxon>
        <taxon>Cypridoidea</taxon>
        <taxon>Cyprididae</taxon>
        <taxon>Notodromas</taxon>
    </lineage>
</organism>